<gene>
    <name evidence="1" type="ORF">G6O67_003547</name>
</gene>
<dbReference type="EMBL" id="JAAVMX010000004">
    <property type="protein sequence ID" value="KAF4509369.1"/>
    <property type="molecule type" value="Genomic_DNA"/>
</dbReference>
<organism evidence="1 2">
    <name type="scientific">Ophiocordyceps sinensis</name>
    <dbReference type="NCBI Taxonomy" id="72228"/>
    <lineage>
        <taxon>Eukaryota</taxon>
        <taxon>Fungi</taxon>
        <taxon>Dikarya</taxon>
        <taxon>Ascomycota</taxon>
        <taxon>Pezizomycotina</taxon>
        <taxon>Sordariomycetes</taxon>
        <taxon>Hypocreomycetidae</taxon>
        <taxon>Hypocreales</taxon>
        <taxon>Ophiocordycipitaceae</taxon>
        <taxon>Ophiocordyceps</taxon>
    </lineage>
</organism>
<keyword evidence="2" id="KW-1185">Reference proteome</keyword>
<sequence>MKFAQHAHLGIVASGVCLASQGYTASISPPVYILGPIQPASIALGEALRTLGYSHVHAADANGQATLGSNTFTELSPCSAANVDLAMQNPGARFILPSKAVACHQQLLGACVTKSPFDLPESHTQAVQHFFAQKRHAHQLLVLNVSATAPSAQAENWVVLCEFLGLGYSIVERLKLWHFPH</sequence>
<reference evidence="1 2" key="1">
    <citation type="journal article" date="2020" name="Genome Biol. Evol.">
        <title>A new high-quality draft genome assembly of the Chinese cordyceps Ophiocordyceps sinensis.</title>
        <authorList>
            <person name="Shu R."/>
            <person name="Zhang J."/>
            <person name="Meng Q."/>
            <person name="Zhang H."/>
            <person name="Zhou G."/>
            <person name="Li M."/>
            <person name="Wu P."/>
            <person name="Zhao Y."/>
            <person name="Chen C."/>
            <person name="Qin Q."/>
        </authorList>
    </citation>
    <scope>NUCLEOTIDE SEQUENCE [LARGE SCALE GENOMIC DNA]</scope>
    <source>
        <strain evidence="1 2">IOZ07</strain>
    </source>
</reference>
<evidence type="ECO:0000313" key="2">
    <source>
        <dbReference type="Proteomes" id="UP000557566"/>
    </source>
</evidence>
<name>A0A8H4PRZ6_9HYPO</name>
<dbReference type="AlphaFoldDB" id="A0A8H4PRZ6"/>
<evidence type="ECO:0000313" key="1">
    <source>
        <dbReference type="EMBL" id="KAF4509369.1"/>
    </source>
</evidence>
<dbReference type="Proteomes" id="UP000557566">
    <property type="component" value="Unassembled WGS sequence"/>
</dbReference>
<proteinExistence type="predicted"/>
<accession>A0A8H4PRZ6</accession>
<dbReference type="OrthoDB" id="3437375at2759"/>
<protein>
    <submittedName>
        <fullName evidence="1">Uncharacterized protein</fullName>
    </submittedName>
</protein>
<comment type="caution">
    <text evidence="1">The sequence shown here is derived from an EMBL/GenBank/DDBJ whole genome shotgun (WGS) entry which is preliminary data.</text>
</comment>